<feature type="compositionally biased region" description="Basic and acidic residues" evidence="1">
    <location>
        <begin position="439"/>
        <end position="463"/>
    </location>
</feature>
<proteinExistence type="predicted"/>
<dbReference type="EMBL" id="JARJCW010000001">
    <property type="protein sequence ID" value="KAJ7230515.1"/>
    <property type="molecule type" value="Genomic_DNA"/>
</dbReference>
<dbReference type="Proteomes" id="UP001219525">
    <property type="component" value="Unassembled WGS sequence"/>
</dbReference>
<sequence length="575" mass="62826">MSVRMGAATSVNGESMYRRGNRHRHLHFWDQFRTGTLTLPDMSHRTGAAAGTRIPGMVRLPAVPHLQGRDNIVANRRGRRIPSRRCISVLEGRRILGVGQVVSVSDGSLCARHITTVQHTYWTVYNTPVCVIAICTSTDVAGPLRTAKTTVGHGARASSTEHRKGDWLQVPGNRRSVAECPPTYPPTLVAADNLVSPCPLVSFRDNELPPAGEKGSGQRDWNEVRWSGPGNRENWRDHAYADCGECSSKRIAKHTHPQRMVRYIAALTFSVRRPGRAHRNGSPSAHIRNGIVRYGAHVSAIVLVPVAQSAASPFAPPYGTRLANKRKERIAERTHPQRMSQLQLAFGVRVVSGDSVRKHRENGACARLAVLHHRRWRIRLLGEYGVGGPHATAATTARVIAKRRGIRKTGAVRTRELARGGSGCTREGSSGHVRMKRARSAEGKKDTSCGKHESRVSVREGPVSRELVDDSGRAYRIAKSRAARHLRRACPTLRRECWTGGDPPPTGARVQRGCQTRARSNPCEALAERVSTACAAIGGAWALSGKKDVAADTLLASRHTCITAISWHGTHSPVT</sequence>
<name>A0AAD6YW36_9AGAR</name>
<accession>A0AAD6YW36</accession>
<evidence type="ECO:0000313" key="2">
    <source>
        <dbReference type="EMBL" id="KAJ7230515.1"/>
    </source>
</evidence>
<comment type="caution">
    <text evidence="2">The sequence shown here is derived from an EMBL/GenBank/DDBJ whole genome shotgun (WGS) entry which is preliminary data.</text>
</comment>
<feature type="region of interest" description="Disordered" evidence="1">
    <location>
        <begin position="417"/>
        <end position="463"/>
    </location>
</feature>
<protein>
    <submittedName>
        <fullName evidence="2">Uncharacterized protein</fullName>
    </submittedName>
</protein>
<reference evidence="2" key="1">
    <citation type="submission" date="2023-03" db="EMBL/GenBank/DDBJ databases">
        <title>Massive genome expansion in bonnet fungi (Mycena s.s.) driven by repeated elements and novel gene families across ecological guilds.</title>
        <authorList>
            <consortium name="Lawrence Berkeley National Laboratory"/>
            <person name="Harder C.B."/>
            <person name="Miyauchi S."/>
            <person name="Viragh M."/>
            <person name="Kuo A."/>
            <person name="Thoen E."/>
            <person name="Andreopoulos B."/>
            <person name="Lu D."/>
            <person name="Skrede I."/>
            <person name="Drula E."/>
            <person name="Henrissat B."/>
            <person name="Morin E."/>
            <person name="Kohler A."/>
            <person name="Barry K."/>
            <person name="LaButti K."/>
            <person name="Morin E."/>
            <person name="Salamov A."/>
            <person name="Lipzen A."/>
            <person name="Mereny Z."/>
            <person name="Hegedus B."/>
            <person name="Baldrian P."/>
            <person name="Stursova M."/>
            <person name="Weitz H."/>
            <person name="Taylor A."/>
            <person name="Grigoriev I.V."/>
            <person name="Nagy L.G."/>
            <person name="Martin F."/>
            <person name="Kauserud H."/>
        </authorList>
    </citation>
    <scope>NUCLEOTIDE SEQUENCE</scope>
    <source>
        <strain evidence="2">9144</strain>
    </source>
</reference>
<dbReference type="AlphaFoldDB" id="A0AAD6YW36"/>
<organism evidence="2 3">
    <name type="scientific">Mycena pura</name>
    <dbReference type="NCBI Taxonomy" id="153505"/>
    <lineage>
        <taxon>Eukaryota</taxon>
        <taxon>Fungi</taxon>
        <taxon>Dikarya</taxon>
        <taxon>Basidiomycota</taxon>
        <taxon>Agaricomycotina</taxon>
        <taxon>Agaricomycetes</taxon>
        <taxon>Agaricomycetidae</taxon>
        <taxon>Agaricales</taxon>
        <taxon>Marasmiineae</taxon>
        <taxon>Mycenaceae</taxon>
        <taxon>Mycena</taxon>
    </lineage>
</organism>
<feature type="region of interest" description="Disordered" evidence="1">
    <location>
        <begin position="208"/>
        <end position="228"/>
    </location>
</feature>
<evidence type="ECO:0000313" key="3">
    <source>
        <dbReference type="Proteomes" id="UP001219525"/>
    </source>
</evidence>
<gene>
    <name evidence="2" type="ORF">GGX14DRAFT_384448</name>
</gene>
<evidence type="ECO:0000256" key="1">
    <source>
        <dbReference type="SAM" id="MobiDB-lite"/>
    </source>
</evidence>
<keyword evidence="3" id="KW-1185">Reference proteome</keyword>